<protein>
    <submittedName>
        <fullName evidence="4">Fd79ca9a-b643-405b-afaa-ce7a7ef63dcd</fullName>
    </submittedName>
</protein>
<feature type="domain" description="DUF7918" evidence="3">
    <location>
        <begin position="124"/>
        <end position="266"/>
    </location>
</feature>
<keyword evidence="1" id="KW-0175">Coiled coil</keyword>
<organism evidence="4 5">
    <name type="scientific">Sclerotinia trifoliorum</name>
    <dbReference type="NCBI Taxonomy" id="28548"/>
    <lineage>
        <taxon>Eukaryota</taxon>
        <taxon>Fungi</taxon>
        <taxon>Dikarya</taxon>
        <taxon>Ascomycota</taxon>
        <taxon>Pezizomycotina</taxon>
        <taxon>Leotiomycetes</taxon>
        <taxon>Helotiales</taxon>
        <taxon>Sclerotiniaceae</taxon>
        <taxon>Sclerotinia</taxon>
    </lineage>
</organism>
<comment type="caution">
    <text evidence="4">The sequence shown here is derived from an EMBL/GenBank/DDBJ whole genome shotgun (WGS) entry which is preliminary data.</text>
</comment>
<evidence type="ECO:0000313" key="4">
    <source>
        <dbReference type="EMBL" id="CAD6448410.1"/>
    </source>
</evidence>
<evidence type="ECO:0000256" key="2">
    <source>
        <dbReference type="SAM" id="MobiDB-lite"/>
    </source>
</evidence>
<feature type="region of interest" description="Disordered" evidence="2">
    <location>
        <begin position="485"/>
        <end position="512"/>
    </location>
</feature>
<feature type="coiled-coil region" evidence="1">
    <location>
        <begin position="580"/>
        <end position="620"/>
    </location>
</feature>
<dbReference type="EMBL" id="CAJHIA010000030">
    <property type="protein sequence ID" value="CAD6448410.1"/>
    <property type="molecule type" value="Genomic_DNA"/>
</dbReference>
<evidence type="ECO:0000259" key="3">
    <source>
        <dbReference type="Pfam" id="PF25534"/>
    </source>
</evidence>
<evidence type="ECO:0000256" key="1">
    <source>
        <dbReference type="SAM" id="Coils"/>
    </source>
</evidence>
<evidence type="ECO:0000313" key="5">
    <source>
        <dbReference type="Proteomes" id="UP000624404"/>
    </source>
</evidence>
<gene>
    <name evidence="4" type="ORF">SCLTRI_LOCUS8202</name>
</gene>
<dbReference type="InterPro" id="IPR057678">
    <property type="entry name" value="DUF7918"/>
</dbReference>
<keyword evidence="5" id="KW-1185">Reference proteome</keyword>
<dbReference type="AlphaFoldDB" id="A0A8H2ZW38"/>
<accession>A0A8H2ZW38</accession>
<dbReference type="Pfam" id="PF25534">
    <property type="entry name" value="DUF7918"/>
    <property type="match status" value="1"/>
</dbReference>
<sequence length="626" mass="72449">MTEASQQANNSQASPPSRKFISLPVPPGFSFERREENIKQYWKDKELADETARNTEFDKNITRSASVNHHKDSVPDMVGEVDNRQRKEDKMLALQTMLLSMAILSTEQGDAEVRIKRHPDNTYYDEYIKVERKEGDSDENRKRYIVAEPGTKYYIEFKLKNGFDFGDYNLINVFLFFPGRDQAISTLFINAKPEDRPKLKTHLIRKIQYANVEVDGQKLLGARFAFRNIQIDETLSNETDIMGIHPDDLATFKIKLYLWKKCTTTLSDNDYKSALLDWENECSRALFTSTKKDKLSLDPDVKIDQPKAQNIWDAKKVDLDSYKKRGISSALGFVGGSVESFMLPKKPNRYTTEYTDGCCFGTFEFHCRTSQFLEQAGIIKYPPPLHCYSWLVLSDNERKAALGELQDLSKTQWHEDQEKGKGMVLPMIGRVRAEEHPWEWRHWDRMYATERQRAFQSLQDKKKARERGIIQRQYKNMVGEIIVLDDEDEMPHSKARNRDSNDEGKENAKSNNWEVEVKHEGTQRIAANSVDAPKAVSTQVIKNEPIGNDDDDIIIVSETKNLILNPAPREKEPEYTDEGLIKEEVALERLKEDIAQEERVLKMKRQRDALQEKIDAARSEKRIKTG</sequence>
<proteinExistence type="predicted"/>
<name>A0A8H2ZW38_9HELO</name>
<feature type="compositionally biased region" description="Basic and acidic residues" evidence="2">
    <location>
        <begin position="490"/>
        <end position="508"/>
    </location>
</feature>
<feature type="compositionally biased region" description="Polar residues" evidence="2">
    <location>
        <begin position="1"/>
        <end position="15"/>
    </location>
</feature>
<feature type="region of interest" description="Disordered" evidence="2">
    <location>
        <begin position="1"/>
        <end position="26"/>
    </location>
</feature>
<reference evidence="4" key="1">
    <citation type="submission" date="2020-10" db="EMBL/GenBank/DDBJ databases">
        <authorList>
            <person name="Kusch S."/>
        </authorList>
    </citation>
    <scope>NUCLEOTIDE SEQUENCE</scope>
    <source>
        <strain evidence="4">SwB9</strain>
    </source>
</reference>
<dbReference type="Proteomes" id="UP000624404">
    <property type="component" value="Unassembled WGS sequence"/>
</dbReference>
<dbReference type="OrthoDB" id="3513418at2759"/>